<organism evidence="2 3">
    <name type="scientific">Streptomyces demainii</name>
    <dbReference type="NCBI Taxonomy" id="588122"/>
    <lineage>
        <taxon>Bacteria</taxon>
        <taxon>Bacillati</taxon>
        <taxon>Actinomycetota</taxon>
        <taxon>Actinomycetes</taxon>
        <taxon>Kitasatosporales</taxon>
        <taxon>Streptomycetaceae</taxon>
        <taxon>Streptomyces</taxon>
    </lineage>
</organism>
<dbReference type="Proteomes" id="UP001234880">
    <property type="component" value="Unassembled WGS sequence"/>
</dbReference>
<evidence type="ECO:0000313" key="2">
    <source>
        <dbReference type="EMBL" id="MDP9607972.1"/>
    </source>
</evidence>
<reference evidence="2 3" key="1">
    <citation type="submission" date="2023-07" db="EMBL/GenBank/DDBJ databases">
        <title>Sequencing the genomes of 1000 actinobacteria strains.</title>
        <authorList>
            <person name="Klenk H.-P."/>
        </authorList>
    </citation>
    <scope>NUCLEOTIDE SEQUENCE [LARGE SCALE GENOMIC DNA]</scope>
    <source>
        <strain evidence="2 3">DSM 41600</strain>
    </source>
</reference>
<name>A0ABT9KKA5_9ACTN</name>
<evidence type="ECO:0000313" key="3">
    <source>
        <dbReference type="Proteomes" id="UP001234880"/>
    </source>
</evidence>
<feature type="region of interest" description="Disordered" evidence="1">
    <location>
        <begin position="1"/>
        <end position="71"/>
    </location>
</feature>
<evidence type="ECO:0000256" key="1">
    <source>
        <dbReference type="SAM" id="MobiDB-lite"/>
    </source>
</evidence>
<keyword evidence="3" id="KW-1185">Reference proteome</keyword>
<sequence>MRNHHHELRLRQQEMTTTPATTPARYPAGPSNDGSDGDASAPGVAEALGHQGVPEGEQPVDTTAVALPRAA</sequence>
<comment type="caution">
    <text evidence="2">The sequence shown here is derived from an EMBL/GenBank/DDBJ whole genome shotgun (WGS) entry which is preliminary data.</text>
</comment>
<gene>
    <name evidence="2" type="ORF">JOF35_000249</name>
</gene>
<dbReference type="EMBL" id="JAURUE010000001">
    <property type="protein sequence ID" value="MDP9607972.1"/>
    <property type="molecule type" value="Genomic_DNA"/>
</dbReference>
<proteinExistence type="predicted"/>
<protein>
    <submittedName>
        <fullName evidence="2">Uncharacterized protein</fullName>
    </submittedName>
</protein>
<accession>A0ABT9KKA5</accession>